<accession>A0A381X1H3</accession>
<sequence length="498" mass="56906">VNLVMVIQSIQEELHSILKFNPTFELVNKMRFKISAPELLLNHHIPRFPRISLNSQFQTIEYISDSGSVVKQTPDEIPVNTLIPFKNIRNIQTKKDQLSPGQSIEMLLSERSNSVDPKQVVGILREAKACYLFPGIPFNSIKNITFDKTRIEHLIRLDECTENNPPFKRFIAGLLNENAGKPKQKKTNVKQSAPQILCLCRYSIISNLMKKLLKGIGYANAVTVEEISPEDVNLKDSEVLLKLHDCNVYDFKGQILDWRKELDQILEPLSQFVFLNDIKSVVNTEPLPLQQAELEGLKEKLLGKEKAALTMNMHAESDQLLYSQEYDVLKKIEPLATLLSDALSTSTNWESADKDASEIKLQRALLLCEDENDASEMNFKLTHVQRKLWVNPFSIQKPEDLTQLKSKIIRSYLNPGALIIKPAALKHLKKICLQTKQECKNAEKAFNRQKEILKKTKSELKMIQSKKNKLALSWLETNLKELLFRDLQLLHSDSGIAE</sequence>
<name>A0A381X1H3_9ZZZZ</name>
<keyword evidence="1" id="KW-0175">Coiled coil</keyword>
<evidence type="ECO:0000313" key="2">
    <source>
        <dbReference type="EMBL" id="SVA58629.1"/>
    </source>
</evidence>
<feature type="non-terminal residue" evidence="2">
    <location>
        <position position="1"/>
    </location>
</feature>
<dbReference type="EMBL" id="UINC01013594">
    <property type="protein sequence ID" value="SVA58629.1"/>
    <property type="molecule type" value="Genomic_DNA"/>
</dbReference>
<organism evidence="2">
    <name type="scientific">marine metagenome</name>
    <dbReference type="NCBI Taxonomy" id="408172"/>
    <lineage>
        <taxon>unclassified sequences</taxon>
        <taxon>metagenomes</taxon>
        <taxon>ecological metagenomes</taxon>
    </lineage>
</organism>
<dbReference type="AlphaFoldDB" id="A0A381X1H3"/>
<gene>
    <name evidence="2" type="ORF">METZ01_LOCUS111483</name>
</gene>
<proteinExistence type="predicted"/>
<reference evidence="2" key="1">
    <citation type="submission" date="2018-05" db="EMBL/GenBank/DDBJ databases">
        <authorList>
            <person name="Lanie J.A."/>
            <person name="Ng W.-L."/>
            <person name="Kazmierczak K.M."/>
            <person name="Andrzejewski T.M."/>
            <person name="Davidsen T.M."/>
            <person name="Wayne K.J."/>
            <person name="Tettelin H."/>
            <person name="Glass J.I."/>
            <person name="Rusch D."/>
            <person name="Podicherti R."/>
            <person name="Tsui H.-C.T."/>
            <person name="Winkler M.E."/>
        </authorList>
    </citation>
    <scope>NUCLEOTIDE SEQUENCE</scope>
</reference>
<feature type="coiled-coil region" evidence="1">
    <location>
        <begin position="425"/>
        <end position="459"/>
    </location>
</feature>
<evidence type="ECO:0000256" key="1">
    <source>
        <dbReference type="SAM" id="Coils"/>
    </source>
</evidence>
<protein>
    <submittedName>
        <fullName evidence="2">Uncharacterized protein</fullName>
    </submittedName>
</protein>